<proteinExistence type="predicted"/>
<protein>
    <submittedName>
        <fullName evidence="2">Uncharacterized protein</fullName>
    </submittedName>
</protein>
<evidence type="ECO:0000313" key="3">
    <source>
        <dbReference type="Proteomes" id="UP000682733"/>
    </source>
</evidence>
<evidence type="ECO:0000313" key="2">
    <source>
        <dbReference type="EMBL" id="CAF4500409.1"/>
    </source>
</evidence>
<dbReference type="Proteomes" id="UP000677228">
    <property type="component" value="Unassembled WGS sequence"/>
</dbReference>
<reference evidence="2" key="1">
    <citation type="submission" date="2021-02" db="EMBL/GenBank/DDBJ databases">
        <authorList>
            <person name="Nowell W R."/>
        </authorList>
    </citation>
    <scope>NUCLEOTIDE SEQUENCE</scope>
</reference>
<gene>
    <name evidence="1" type="ORF">OVA965_LOCUS44875</name>
    <name evidence="2" type="ORF">TMI583_LOCUS47935</name>
</gene>
<accession>A0A8S2XIL3</accession>
<evidence type="ECO:0000313" key="1">
    <source>
        <dbReference type="EMBL" id="CAF1652114.1"/>
    </source>
</evidence>
<name>A0A8S2XIL3_9BILA</name>
<sequence length="171" mass="18161">MSDENDSTTANDPWIIQPESGSTLSNLGIYLHIKNGLPYGHYRIALNLRQGGDWAVIGGYADANGAYQGTVDHVPLDIIRFSVTQVGNPYTTIANVNLITPVPVFDAVINVVPFPGRVVISGYVPLNPGIAQMPAGAGYSVDIHGGTNGAFIENFPVARNGKWTATVDVPN</sequence>
<dbReference type="Proteomes" id="UP000682733">
    <property type="component" value="Unassembled WGS sequence"/>
</dbReference>
<dbReference type="EMBL" id="CAJNOK010066531">
    <property type="protein sequence ID" value="CAF1652114.1"/>
    <property type="molecule type" value="Genomic_DNA"/>
</dbReference>
<comment type="caution">
    <text evidence="2">The sequence shown here is derived from an EMBL/GenBank/DDBJ whole genome shotgun (WGS) entry which is preliminary data.</text>
</comment>
<organism evidence="2 3">
    <name type="scientific">Didymodactylos carnosus</name>
    <dbReference type="NCBI Taxonomy" id="1234261"/>
    <lineage>
        <taxon>Eukaryota</taxon>
        <taxon>Metazoa</taxon>
        <taxon>Spiralia</taxon>
        <taxon>Gnathifera</taxon>
        <taxon>Rotifera</taxon>
        <taxon>Eurotatoria</taxon>
        <taxon>Bdelloidea</taxon>
        <taxon>Philodinida</taxon>
        <taxon>Philodinidae</taxon>
        <taxon>Didymodactylos</taxon>
    </lineage>
</organism>
<dbReference type="EMBL" id="CAJOBA010095157">
    <property type="protein sequence ID" value="CAF4500409.1"/>
    <property type="molecule type" value="Genomic_DNA"/>
</dbReference>
<feature type="non-terminal residue" evidence="2">
    <location>
        <position position="171"/>
    </location>
</feature>
<dbReference type="AlphaFoldDB" id="A0A8S2XIL3"/>